<feature type="domain" description="PLD phosphodiesterase" evidence="7">
    <location>
        <begin position="84"/>
        <end position="111"/>
    </location>
</feature>
<evidence type="ECO:0000313" key="8">
    <source>
        <dbReference type="EMBL" id="MQN83953.1"/>
    </source>
</evidence>
<keyword evidence="6" id="KW-0443">Lipid metabolism</keyword>
<comment type="caution">
    <text evidence="8">The sequence shown here is derived from an EMBL/GenBank/DDBJ whole genome shotgun (WGS) entry which is preliminary data.</text>
</comment>
<dbReference type="PANTHER" id="PTHR43856">
    <property type="entry name" value="CARDIOLIPIN HYDROLASE"/>
    <property type="match status" value="1"/>
</dbReference>
<dbReference type="Gene3D" id="3.30.870.10">
    <property type="entry name" value="Endonuclease Chain A"/>
    <property type="match status" value="1"/>
</dbReference>
<dbReference type="RefSeq" id="WP_153118882.1">
    <property type="nucleotide sequence ID" value="NZ_VZCC01000049.1"/>
</dbReference>
<comment type="similarity">
    <text evidence="2">Belongs to the phospholipase D family.</text>
</comment>
<gene>
    <name evidence="8" type="ORF">F7D74_08160</name>
</gene>
<dbReference type="PROSITE" id="PS50035">
    <property type="entry name" value="PLD"/>
    <property type="match status" value="1"/>
</dbReference>
<dbReference type="InterPro" id="IPR001736">
    <property type="entry name" value="PLipase_D/transphosphatidylase"/>
</dbReference>
<keyword evidence="5" id="KW-0442">Lipid degradation</keyword>
<dbReference type="Pfam" id="PF13091">
    <property type="entry name" value="PLDc_2"/>
    <property type="match status" value="1"/>
</dbReference>
<evidence type="ECO:0000256" key="1">
    <source>
        <dbReference type="ARBA" id="ARBA00000798"/>
    </source>
</evidence>
<dbReference type="CDD" id="cd09174">
    <property type="entry name" value="PLDc_Nuc_like_unchar2"/>
    <property type="match status" value="1"/>
</dbReference>
<dbReference type="GO" id="GO:0006793">
    <property type="term" value="P:phosphorus metabolic process"/>
    <property type="evidence" value="ECO:0007669"/>
    <property type="project" value="UniProtKB-ARBA"/>
</dbReference>
<keyword evidence="4" id="KW-0378">Hydrolase</keyword>
<evidence type="ECO:0000313" key="9">
    <source>
        <dbReference type="Proteomes" id="UP000421408"/>
    </source>
</evidence>
<evidence type="ECO:0000256" key="5">
    <source>
        <dbReference type="ARBA" id="ARBA00022963"/>
    </source>
</evidence>
<dbReference type="InterPro" id="IPR029047">
    <property type="entry name" value="HSP70_peptide-bd_sf"/>
</dbReference>
<sequence length="325" mass="37313">MELACFSEIRNKIIPFLNNATDKIQVAMAWFTSSELFGALLDALNRNVDVELVLLDNAINYMDYAPDFNELIKLGGKLRIAGADIGFMHHKFCVIDDKIAITGSYNWTYYAETRNVENIIISDNPEIVNGYASEFQRLKQALSLKSSCIRLSWEDLELRDDIDYQELNYEIERICEVQNKPVKRIFETKTEVIRTEIKKTPYAKYAIGVQAIDANDQVIFDPFIKAGETLPYQSSEIELYFDSKHGKEFPCLLIYGNPQDKAEKWKLIREADLMQVARGTSEEYLPVKFSMHLDDNGSLRVDVTCAKSGQRLTISDLKSTYVKYE</sequence>
<proteinExistence type="inferred from homology"/>
<dbReference type="EC" id="3.1.4.4" evidence="3"/>
<dbReference type="Proteomes" id="UP000421408">
    <property type="component" value="Unassembled WGS sequence"/>
</dbReference>
<dbReference type="InterPro" id="IPR051406">
    <property type="entry name" value="PLD_domain"/>
</dbReference>
<comment type="catalytic activity">
    <reaction evidence="1">
        <text>a 1,2-diacyl-sn-glycero-3-phosphocholine + H2O = a 1,2-diacyl-sn-glycero-3-phosphate + choline + H(+)</text>
        <dbReference type="Rhea" id="RHEA:14445"/>
        <dbReference type="ChEBI" id="CHEBI:15354"/>
        <dbReference type="ChEBI" id="CHEBI:15377"/>
        <dbReference type="ChEBI" id="CHEBI:15378"/>
        <dbReference type="ChEBI" id="CHEBI:57643"/>
        <dbReference type="ChEBI" id="CHEBI:58608"/>
        <dbReference type="EC" id="3.1.4.4"/>
    </reaction>
</comment>
<organism evidence="8 9">
    <name type="scientific">Segatella copri</name>
    <dbReference type="NCBI Taxonomy" id="165179"/>
    <lineage>
        <taxon>Bacteria</taxon>
        <taxon>Pseudomonadati</taxon>
        <taxon>Bacteroidota</taxon>
        <taxon>Bacteroidia</taxon>
        <taxon>Bacteroidales</taxon>
        <taxon>Prevotellaceae</taxon>
        <taxon>Segatella</taxon>
    </lineage>
</organism>
<dbReference type="SUPFAM" id="SSF56024">
    <property type="entry name" value="Phospholipase D/nuclease"/>
    <property type="match status" value="1"/>
</dbReference>
<reference evidence="9" key="1">
    <citation type="submission" date="2019-09" db="EMBL/GenBank/DDBJ databases">
        <title>Distinct polysaccharide growth profiles of human intestinal Prevotella copri isolates.</title>
        <authorList>
            <person name="Fehlner-Peach H."/>
            <person name="Magnabosco C."/>
            <person name="Raghavan V."/>
            <person name="Scher J.U."/>
            <person name="Tett A."/>
            <person name="Cox L.M."/>
            <person name="Gottsegen C."/>
            <person name="Watters A."/>
            <person name="Wiltshire- Gordon J.D."/>
            <person name="Segata N."/>
            <person name="Bonneau R."/>
            <person name="Littman D.R."/>
        </authorList>
    </citation>
    <scope>NUCLEOTIDE SEQUENCE [LARGE SCALE GENOMIC DNA]</scope>
    <source>
        <strain evidence="9">iAA108</strain>
    </source>
</reference>
<accession>A0AA90UWY8</accession>
<dbReference type="SUPFAM" id="SSF100920">
    <property type="entry name" value="Heat shock protein 70kD (HSP70), peptide-binding domain"/>
    <property type="match status" value="1"/>
</dbReference>
<dbReference type="EMBL" id="VZCC01000049">
    <property type="protein sequence ID" value="MQN83953.1"/>
    <property type="molecule type" value="Genomic_DNA"/>
</dbReference>
<evidence type="ECO:0000256" key="2">
    <source>
        <dbReference type="ARBA" id="ARBA00008664"/>
    </source>
</evidence>
<dbReference type="PANTHER" id="PTHR43856:SF1">
    <property type="entry name" value="MITOCHONDRIAL CARDIOLIPIN HYDROLASE"/>
    <property type="match status" value="1"/>
</dbReference>
<evidence type="ECO:0000256" key="4">
    <source>
        <dbReference type="ARBA" id="ARBA00022801"/>
    </source>
</evidence>
<dbReference type="AlphaFoldDB" id="A0AA90UWY8"/>
<protein>
    <recommendedName>
        <fullName evidence="3">phospholipase D</fullName>
        <ecNumber evidence="3">3.1.4.4</ecNumber>
    </recommendedName>
</protein>
<dbReference type="GO" id="GO:0016891">
    <property type="term" value="F:RNA endonuclease activity producing 5'-phosphomonoesters, hydrolytic mechanism"/>
    <property type="evidence" value="ECO:0007669"/>
    <property type="project" value="TreeGrafter"/>
</dbReference>
<name>A0AA90UWY8_9BACT</name>
<dbReference type="GO" id="GO:0004630">
    <property type="term" value="F:phospholipase D activity"/>
    <property type="evidence" value="ECO:0007669"/>
    <property type="project" value="UniProtKB-EC"/>
</dbReference>
<dbReference type="SMART" id="SM00155">
    <property type="entry name" value="PLDc"/>
    <property type="match status" value="1"/>
</dbReference>
<evidence type="ECO:0000259" key="7">
    <source>
        <dbReference type="PROSITE" id="PS50035"/>
    </source>
</evidence>
<dbReference type="InterPro" id="IPR025202">
    <property type="entry name" value="PLD-like_dom"/>
</dbReference>
<evidence type="ECO:0000256" key="6">
    <source>
        <dbReference type="ARBA" id="ARBA00023098"/>
    </source>
</evidence>
<evidence type="ECO:0000256" key="3">
    <source>
        <dbReference type="ARBA" id="ARBA00012027"/>
    </source>
</evidence>
<dbReference type="GO" id="GO:0016042">
    <property type="term" value="P:lipid catabolic process"/>
    <property type="evidence" value="ECO:0007669"/>
    <property type="project" value="UniProtKB-KW"/>
</dbReference>